<dbReference type="PANTHER" id="PTHR11364">
    <property type="entry name" value="THIOSULFATE SULFERTANSFERASE"/>
    <property type="match status" value="1"/>
</dbReference>
<dbReference type="PANTHER" id="PTHR11364:SF27">
    <property type="entry name" value="SULFURTRANSFERASE"/>
    <property type="match status" value="1"/>
</dbReference>
<dbReference type="CDD" id="cd01448">
    <property type="entry name" value="TST_Repeat_1"/>
    <property type="match status" value="1"/>
</dbReference>
<accession>A0AAU7GDP7</accession>
<dbReference type="InterPro" id="IPR045078">
    <property type="entry name" value="TST/MPST-like"/>
</dbReference>
<sequence length="306" mass="31658">MSHEAEQTRQTATATPTATASAIDAGIAGPLVSTQWLADHLGAEGLVVLDASVVPATGADGRPTYGSGRLRHEEAHIPGARFADLLRAFSDPDAEHPFTRPTAGAFAAAATAAGVGPDTTVVVYDGAVGQWASRLWWLFRSFGHDRVAVLDGGSVAWTAEERPVESGLAASVPADVPFAAEERDGFWSDRTDVEAILSGERPATLICGTPPRDFAARHIPGSISTPAVRLVDRATNTFLPRAELRAVFADVLASPDPVIAYCGAGIAAAADALALALLGRDDVTVYDGSLSEWVSDPAAPLASVAA</sequence>
<keyword evidence="2" id="KW-0677">Repeat</keyword>
<reference evidence="4" key="1">
    <citation type="submission" date="2024-05" db="EMBL/GenBank/DDBJ databases">
        <title>The Natural Products Discovery Center: Release of the First 8490 Sequenced Strains for Exploring Actinobacteria Biosynthetic Diversity.</title>
        <authorList>
            <person name="Kalkreuter E."/>
            <person name="Kautsar S.A."/>
            <person name="Yang D."/>
            <person name="Bader C.D."/>
            <person name="Teijaro C.N."/>
            <person name="Fluegel L."/>
            <person name="Davis C.M."/>
            <person name="Simpson J.R."/>
            <person name="Lauterbach L."/>
            <person name="Steele A.D."/>
            <person name="Gui C."/>
            <person name="Meng S."/>
            <person name="Li G."/>
            <person name="Viehrig K."/>
            <person name="Ye F."/>
            <person name="Su P."/>
            <person name="Kiefer A.F."/>
            <person name="Nichols A."/>
            <person name="Cepeda A.J."/>
            <person name="Yan W."/>
            <person name="Fan B."/>
            <person name="Jiang Y."/>
            <person name="Adhikari A."/>
            <person name="Zheng C.-J."/>
            <person name="Schuster L."/>
            <person name="Cowan T.M."/>
            <person name="Smanski M.J."/>
            <person name="Chevrette M.G."/>
            <person name="de Carvalho L.P.S."/>
            <person name="Shen B."/>
        </authorList>
    </citation>
    <scope>NUCLEOTIDE SEQUENCE</scope>
    <source>
        <strain evidence="4">NPDC080035</strain>
    </source>
</reference>
<gene>
    <name evidence="4" type="ORF">AAME72_00640</name>
</gene>
<dbReference type="InterPro" id="IPR001763">
    <property type="entry name" value="Rhodanese-like_dom"/>
</dbReference>
<dbReference type="SMART" id="SM00450">
    <property type="entry name" value="RHOD"/>
    <property type="match status" value="2"/>
</dbReference>
<feature type="domain" description="Rhodanese" evidence="3">
    <location>
        <begin position="42"/>
        <end position="166"/>
    </location>
</feature>
<evidence type="ECO:0000256" key="2">
    <source>
        <dbReference type="ARBA" id="ARBA00022737"/>
    </source>
</evidence>
<dbReference type="PROSITE" id="PS50206">
    <property type="entry name" value="RHODANESE_3"/>
    <property type="match status" value="2"/>
</dbReference>
<protein>
    <submittedName>
        <fullName evidence="4">Rhodanese-like domain-containing protein</fullName>
    </submittedName>
</protein>
<dbReference type="InterPro" id="IPR036873">
    <property type="entry name" value="Rhodanese-like_dom_sf"/>
</dbReference>
<dbReference type="EMBL" id="CP157390">
    <property type="protein sequence ID" value="XBM48380.1"/>
    <property type="molecule type" value="Genomic_DNA"/>
</dbReference>
<dbReference type="Pfam" id="PF00581">
    <property type="entry name" value="Rhodanese"/>
    <property type="match status" value="2"/>
</dbReference>
<evidence type="ECO:0000313" key="4">
    <source>
        <dbReference type="EMBL" id="XBM48380.1"/>
    </source>
</evidence>
<proteinExistence type="predicted"/>
<organism evidence="4">
    <name type="scientific">Leifsonia sp. NPDC080035</name>
    <dbReference type="NCBI Taxonomy" id="3143936"/>
    <lineage>
        <taxon>Bacteria</taxon>
        <taxon>Bacillati</taxon>
        <taxon>Actinomycetota</taxon>
        <taxon>Actinomycetes</taxon>
        <taxon>Micrococcales</taxon>
        <taxon>Microbacteriaceae</taxon>
        <taxon>Leifsonia</taxon>
    </lineage>
</organism>
<evidence type="ECO:0000259" key="3">
    <source>
        <dbReference type="PROSITE" id="PS50206"/>
    </source>
</evidence>
<dbReference type="AlphaFoldDB" id="A0AAU7GDP7"/>
<dbReference type="GO" id="GO:0004792">
    <property type="term" value="F:thiosulfate-cyanide sulfurtransferase activity"/>
    <property type="evidence" value="ECO:0007669"/>
    <property type="project" value="TreeGrafter"/>
</dbReference>
<name>A0AAU7GDP7_9MICO</name>
<evidence type="ECO:0000256" key="1">
    <source>
        <dbReference type="ARBA" id="ARBA00022679"/>
    </source>
</evidence>
<dbReference type="SUPFAM" id="SSF52821">
    <property type="entry name" value="Rhodanese/Cell cycle control phosphatase"/>
    <property type="match status" value="2"/>
</dbReference>
<feature type="domain" description="Rhodanese" evidence="3">
    <location>
        <begin position="208"/>
        <end position="302"/>
    </location>
</feature>
<dbReference type="Gene3D" id="3.40.250.10">
    <property type="entry name" value="Rhodanese-like domain"/>
    <property type="match status" value="2"/>
</dbReference>
<dbReference type="RefSeq" id="WP_348788331.1">
    <property type="nucleotide sequence ID" value="NZ_CP157390.1"/>
</dbReference>
<keyword evidence="1" id="KW-0808">Transferase</keyword>